<feature type="transmembrane region" description="Helical" evidence="1">
    <location>
        <begin position="213"/>
        <end position="242"/>
    </location>
</feature>
<dbReference type="Proteomes" id="UP000316304">
    <property type="component" value="Unassembled WGS sequence"/>
</dbReference>
<dbReference type="AlphaFoldDB" id="A0A5C6C2T4"/>
<protein>
    <submittedName>
        <fullName evidence="2">Uncharacterized protein</fullName>
    </submittedName>
</protein>
<accession>A0A5C6C2T4</accession>
<keyword evidence="1" id="KW-1133">Transmembrane helix</keyword>
<sequence length="314" mass="33378">MILIAMFTLALWAPVYLWILDRDGPARWSLETPFSAVDPAPARAASSIETVRFFIASLTANIQGDRGGLTRPLCSLLWTMIVWSCGSLVFVRQGGLLTAGRSMVNLKEVARSAASRSPAAWAAGVVPIACIAMLATPIWAAGWVASLVPESPVAQLPLAFVAAVMAIPCGILGFGAIVAIPLAWSAIANERDPDVLDALSRGYEYLYRRPLQLVMYGVVAVVLLTIATALISGVVATAQQIVLVALDWTSAPAMTHNLTQQILTLIPIATAFALAWGLVGGVYLLIRYDAGGQQVEDLWVPPLAPRDPVPTLPT</sequence>
<evidence type="ECO:0000313" key="3">
    <source>
        <dbReference type="Proteomes" id="UP000316304"/>
    </source>
</evidence>
<keyword evidence="1" id="KW-0812">Transmembrane</keyword>
<comment type="caution">
    <text evidence="2">The sequence shown here is derived from an EMBL/GenBank/DDBJ whole genome shotgun (WGS) entry which is preliminary data.</text>
</comment>
<keyword evidence="1" id="KW-0472">Membrane</keyword>
<evidence type="ECO:0000313" key="2">
    <source>
        <dbReference type="EMBL" id="TWU17564.1"/>
    </source>
</evidence>
<reference evidence="2 3" key="1">
    <citation type="submission" date="2019-02" db="EMBL/GenBank/DDBJ databases">
        <title>Deep-cultivation of Planctomycetes and their phenomic and genomic characterization uncovers novel biology.</title>
        <authorList>
            <person name="Wiegand S."/>
            <person name="Jogler M."/>
            <person name="Boedeker C."/>
            <person name="Pinto D."/>
            <person name="Vollmers J."/>
            <person name="Rivas-Marin E."/>
            <person name="Kohn T."/>
            <person name="Peeters S.H."/>
            <person name="Heuer A."/>
            <person name="Rast P."/>
            <person name="Oberbeckmann S."/>
            <person name="Bunk B."/>
            <person name="Jeske O."/>
            <person name="Meyerdierks A."/>
            <person name="Storesund J.E."/>
            <person name="Kallscheuer N."/>
            <person name="Luecker S."/>
            <person name="Lage O.M."/>
            <person name="Pohl T."/>
            <person name="Merkel B.J."/>
            <person name="Hornburger P."/>
            <person name="Mueller R.-W."/>
            <person name="Bruemmer F."/>
            <person name="Labrenz M."/>
            <person name="Spormann A.M."/>
            <person name="Op Den Camp H."/>
            <person name="Overmann J."/>
            <person name="Amann R."/>
            <person name="Jetten M.S.M."/>
            <person name="Mascher T."/>
            <person name="Medema M.H."/>
            <person name="Devos D.P."/>
            <person name="Kaster A.-K."/>
            <person name="Ovreas L."/>
            <person name="Rohde M."/>
            <person name="Galperin M.Y."/>
            <person name="Jogler C."/>
        </authorList>
    </citation>
    <scope>NUCLEOTIDE SEQUENCE [LARGE SCALE GENOMIC DNA]</scope>
    <source>
        <strain evidence="2 3">Pla52o</strain>
    </source>
</reference>
<dbReference type="EMBL" id="SJPT01000011">
    <property type="protein sequence ID" value="TWU17564.1"/>
    <property type="molecule type" value="Genomic_DNA"/>
</dbReference>
<organism evidence="2 3">
    <name type="scientific">Novipirellula galeiformis</name>
    <dbReference type="NCBI Taxonomy" id="2528004"/>
    <lineage>
        <taxon>Bacteria</taxon>
        <taxon>Pseudomonadati</taxon>
        <taxon>Planctomycetota</taxon>
        <taxon>Planctomycetia</taxon>
        <taxon>Pirellulales</taxon>
        <taxon>Pirellulaceae</taxon>
        <taxon>Novipirellula</taxon>
    </lineage>
</organism>
<keyword evidence="3" id="KW-1185">Reference proteome</keyword>
<feature type="transmembrane region" description="Helical" evidence="1">
    <location>
        <begin position="76"/>
        <end position="98"/>
    </location>
</feature>
<gene>
    <name evidence="2" type="ORF">Pla52o_51200</name>
</gene>
<feature type="transmembrane region" description="Helical" evidence="1">
    <location>
        <begin position="119"/>
        <end position="140"/>
    </location>
</feature>
<name>A0A5C6C2T4_9BACT</name>
<proteinExistence type="predicted"/>
<feature type="transmembrane region" description="Helical" evidence="1">
    <location>
        <begin position="160"/>
        <end position="184"/>
    </location>
</feature>
<feature type="transmembrane region" description="Helical" evidence="1">
    <location>
        <begin position="262"/>
        <end position="286"/>
    </location>
</feature>
<evidence type="ECO:0000256" key="1">
    <source>
        <dbReference type="SAM" id="Phobius"/>
    </source>
</evidence>